<dbReference type="AlphaFoldDB" id="A0A381WZD6"/>
<dbReference type="GO" id="GO:0005737">
    <property type="term" value="C:cytoplasm"/>
    <property type="evidence" value="ECO:0007669"/>
    <property type="project" value="TreeGrafter"/>
</dbReference>
<accession>A0A381WZD6</accession>
<protein>
    <recommendedName>
        <fullName evidence="1">Amidohydrolase-related domain-containing protein</fullName>
    </recommendedName>
</protein>
<name>A0A381WZD6_9ZZZZ</name>
<gene>
    <name evidence="2" type="ORF">METZ01_LOCUS110167</name>
</gene>
<reference evidence="2" key="1">
    <citation type="submission" date="2018-05" db="EMBL/GenBank/DDBJ databases">
        <authorList>
            <person name="Lanie J.A."/>
            <person name="Ng W.-L."/>
            <person name="Kazmierczak K.M."/>
            <person name="Andrzejewski T.M."/>
            <person name="Davidsen T.M."/>
            <person name="Wayne K.J."/>
            <person name="Tettelin H."/>
            <person name="Glass J.I."/>
            <person name="Rusch D."/>
            <person name="Podicherti R."/>
            <person name="Tsui H.-C.T."/>
            <person name="Winkler M.E."/>
        </authorList>
    </citation>
    <scope>NUCLEOTIDE SEQUENCE</scope>
</reference>
<dbReference type="GO" id="GO:0004038">
    <property type="term" value="F:allantoinase activity"/>
    <property type="evidence" value="ECO:0007669"/>
    <property type="project" value="TreeGrafter"/>
</dbReference>
<dbReference type="EMBL" id="UINC01013232">
    <property type="protein sequence ID" value="SVA57313.1"/>
    <property type="molecule type" value="Genomic_DNA"/>
</dbReference>
<evidence type="ECO:0000313" key="2">
    <source>
        <dbReference type="EMBL" id="SVA57313.1"/>
    </source>
</evidence>
<dbReference type="InterPro" id="IPR006680">
    <property type="entry name" value="Amidohydro-rel"/>
</dbReference>
<feature type="non-terminal residue" evidence="2">
    <location>
        <position position="1"/>
    </location>
</feature>
<organism evidence="2">
    <name type="scientific">marine metagenome</name>
    <dbReference type="NCBI Taxonomy" id="408172"/>
    <lineage>
        <taxon>unclassified sequences</taxon>
        <taxon>metagenomes</taxon>
        <taxon>ecological metagenomes</taxon>
    </lineage>
</organism>
<dbReference type="Gene3D" id="2.30.40.10">
    <property type="entry name" value="Urease, subunit C, domain 1"/>
    <property type="match status" value="1"/>
</dbReference>
<dbReference type="PANTHER" id="PTHR43668:SF2">
    <property type="entry name" value="ALLANTOINASE"/>
    <property type="match status" value="1"/>
</dbReference>
<dbReference type="InterPro" id="IPR050138">
    <property type="entry name" value="DHOase/Allantoinase_Hydrolase"/>
</dbReference>
<dbReference type="PANTHER" id="PTHR43668">
    <property type="entry name" value="ALLANTOINASE"/>
    <property type="match status" value="1"/>
</dbReference>
<sequence length="436" mass="47387">VIAGVGAPGSAPSDTGEIIDAAGHLVIPGMIDVHVHTREPGWTHKEDITTCSQAAAAGGVTTIFGMPNLRPPTTTVETLREVLDLYAAKSVVDYNHNPAASNPDQIAGMAELGIAAYKIYMVVDTGREYPHPAGTGMHDHGHLLEMFETIAPTGLPFMVHPHDQGIMDLIEQRYWAAGDRSPEAYAKTLAAYDGVIWDTAIGVLLRLAEATECPLHIVHAQTTRSIEMIRQAKERGLRVSAEANHWTLFLGSWDDVTTLGPYALSYWVPDHHKEATWKALVDGTIDMANSDHAPHTREEKEVGWTDMWAAHTGTPGIQYQLPLLVDAVSKGQMSIERMVEVTSNAPARIFGLGQKGSFVPGVDADVTVIDPDMEWTITDEDVLSRIGWTPYAGRTIRGKVIRTLIRGRDVYRDGTVVGAPGFGKQARPTTRPENGA</sequence>
<dbReference type="InterPro" id="IPR011059">
    <property type="entry name" value="Metal-dep_hydrolase_composite"/>
</dbReference>
<dbReference type="SUPFAM" id="SSF51338">
    <property type="entry name" value="Composite domain of metallo-dependent hydrolases"/>
    <property type="match status" value="1"/>
</dbReference>
<dbReference type="InterPro" id="IPR032466">
    <property type="entry name" value="Metal_Hydrolase"/>
</dbReference>
<proteinExistence type="predicted"/>
<evidence type="ECO:0000259" key="1">
    <source>
        <dbReference type="Pfam" id="PF01979"/>
    </source>
</evidence>
<feature type="domain" description="Amidohydrolase-related" evidence="1">
    <location>
        <begin position="25"/>
        <end position="408"/>
    </location>
</feature>
<dbReference type="Gene3D" id="3.20.20.140">
    <property type="entry name" value="Metal-dependent hydrolases"/>
    <property type="match status" value="1"/>
</dbReference>
<dbReference type="SUPFAM" id="SSF51556">
    <property type="entry name" value="Metallo-dependent hydrolases"/>
    <property type="match status" value="1"/>
</dbReference>
<dbReference type="Pfam" id="PF01979">
    <property type="entry name" value="Amidohydro_1"/>
    <property type="match status" value="1"/>
</dbReference>
<dbReference type="GO" id="GO:0006145">
    <property type="term" value="P:purine nucleobase catabolic process"/>
    <property type="evidence" value="ECO:0007669"/>
    <property type="project" value="TreeGrafter"/>
</dbReference>